<dbReference type="AlphaFoldDB" id="A0A0B0MK14"/>
<gene>
    <name evidence="1" type="ORF">F383_22319</name>
</gene>
<name>A0A0B0MK14_GOSAR</name>
<keyword evidence="1" id="KW-0121">Carboxypeptidase</keyword>
<evidence type="ECO:0000313" key="1">
    <source>
        <dbReference type="EMBL" id="KHG00712.1"/>
    </source>
</evidence>
<sequence length="93" mass="10319">MMDVPMNLKEVLSAYKFLCVKSHSSTKLGDTHVAQQTTKSKGDTTKLVKSRHDLLYKKRRIKLQGKLHVGGLDDGENFVPRSCGNKGTVNTTT</sequence>
<dbReference type="EMBL" id="JRRC01145831">
    <property type="protein sequence ID" value="KHG00712.1"/>
    <property type="molecule type" value="Genomic_DNA"/>
</dbReference>
<proteinExistence type="predicted"/>
<organism evidence="1 2">
    <name type="scientific">Gossypium arboreum</name>
    <name type="common">Tree cotton</name>
    <name type="synonym">Gossypium nanking</name>
    <dbReference type="NCBI Taxonomy" id="29729"/>
    <lineage>
        <taxon>Eukaryota</taxon>
        <taxon>Viridiplantae</taxon>
        <taxon>Streptophyta</taxon>
        <taxon>Embryophyta</taxon>
        <taxon>Tracheophyta</taxon>
        <taxon>Spermatophyta</taxon>
        <taxon>Magnoliopsida</taxon>
        <taxon>eudicotyledons</taxon>
        <taxon>Gunneridae</taxon>
        <taxon>Pentapetalae</taxon>
        <taxon>rosids</taxon>
        <taxon>malvids</taxon>
        <taxon>Malvales</taxon>
        <taxon>Malvaceae</taxon>
        <taxon>Malvoideae</taxon>
        <taxon>Gossypium</taxon>
    </lineage>
</organism>
<protein>
    <submittedName>
        <fullName evidence="1">Carboxypeptidase Y A</fullName>
    </submittedName>
</protein>
<keyword evidence="1" id="KW-0378">Hydrolase</keyword>
<reference evidence="2" key="1">
    <citation type="submission" date="2014-09" db="EMBL/GenBank/DDBJ databases">
        <authorList>
            <person name="Mudge J."/>
            <person name="Ramaraj T."/>
            <person name="Lindquist I.E."/>
            <person name="Bharti A.K."/>
            <person name="Sundararajan A."/>
            <person name="Cameron C.T."/>
            <person name="Woodward J.E."/>
            <person name="May G.D."/>
            <person name="Brubaker C."/>
            <person name="Broadhvest J."/>
            <person name="Wilkins T.A."/>
        </authorList>
    </citation>
    <scope>NUCLEOTIDE SEQUENCE</scope>
    <source>
        <strain evidence="2">cv. AKA8401</strain>
    </source>
</reference>
<keyword evidence="2" id="KW-1185">Reference proteome</keyword>
<comment type="caution">
    <text evidence="1">The sequence shown here is derived from an EMBL/GenBank/DDBJ whole genome shotgun (WGS) entry which is preliminary data.</text>
</comment>
<accession>A0A0B0MK14</accession>
<evidence type="ECO:0000313" key="2">
    <source>
        <dbReference type="Proteomes" id="UP000032142"/>
    </source>
</evidence>
<dbReference type="GO" id="GO:0004180">
    <property type="term" value="F:carboxypeptidase activity"/>
    <property type="evidence" value="ECO:0007669"/>
    <property type="project" value="UniProtKB-KW"/>
</dbReference>
<keyword evidence="1" id="KW-0645">Protease</keyword>
<dbReference type="Proteomes" id="UP000032142">
    <property type="component" value="Unassembled WGS sequence"/>
</dbReference>